<reference evidence="2 3" key="1">
    <citation type="submission" date="2016-11" db="EMBL/GenBank/DDBJ databases">
        <authorList>
            <person name="Jaros S."/>
            <person name="Januszkiewicz K."/>
            <person name="Wedrychowicz H."/>
        </authorList>
    </citation>
    <scope>NUCLEOTIDE SEQUENCE [LARGE SCALE GENOMIC DNA]</scope>
    <source>
        <strain evidence="2 3">DSM 14916</strain>
    </source>
</reference>
<evidence type="ECO:0000313" key="2">
    <source>
        <dbReference type="EMBL" id="SHJ01033.1"/>
    </source>
</evidence>
<sequence length="74" mass="8013">MRDPNFTGYTPNRVSGVTAEEVITVTSRHVPCDGGGGALGHPMIWMRIEGEEITCPYCSRTYHLAPGTGDDGHH</sequence>
<name>A0A1M6FTR7_9PROT</name>
<organism evidence="2 3">
    <name type="scientific">Muricoccus roseus</name>
    <dbReference type="NCBI Taxonomy" id="198092"/>
    <lineage>
        <taxon>Bacteria</taxon>
        <taxon>Pseudomonadati</taxon>
        <taxon>Pseudomonadota</taxon>
        <taxon>Alphaproteobacteria</taxon>
        <taxon>Acetobacterales</taxon>
        <taxon>Roseomonadaceae</taxon>
        <taxon>Muricoccus</taxon>
    </lineage>
</organism>
<dbReference type="Proteomes" id="UP000184387">
    <property type="component" value="Unassembled WGS sequence"/>
</dbReference>
<dbReference type="STRING" id="198092.SAMN02745194_01566"/>
<protein>
    <submittedName>
        <fullName evidence="2">Uncharacterized conserved protein, contains Zn-finger domain</fullName>
    </submittedName>
</protein>
<evidence type="ECO:0000259" key="1">
    <source>
        <dbReference type="Pfam" id="PF10276"/>
    </source>
</evidence>
<proteinExistence type="predicted"/>
<evidence type="ECO:0000313" key="3">
    <source>
        <dbReference type="Proteomes" id="UP000184387"/>
    </source>
</evidence>
<dbReference type="RefSeq" id="WP_073133288.1">
    <property type="nucleotide sequence ID" value="NZ_FQZF01000007.1"/>
</dbReference>
<dbReference type="AlphaFoldDB" id="A0A1M6FTR7"/>
<gene>
    <name evidence="2" type="ORF">SAMN02745194_01566</name>
</gene>
<keyword evidence="3" id="KW-1185">Reference proteome</keyword>
<dbReference type="Pfam" id="PF10276">
    <property type="entry name" value="zf-CHCC"/>
    <property type="match status" value="1"/>
</dbReference>
<dbReference type="EMBL" id="FQZF01000007">
    <property type="protein sequence ID" value="SHJ01033.1"/>
    <property type="molecule type" value="Genomic_DNA"/>
</dbReference>
<dbReference type="Gene3D" id="2.60.260.40">
    <property type="entry name" value="q5lls5 like domains"/>
    <property type="match status" value="1"/>
</dbReference>
<dbReference type="InterPro" id="IPR019401">
    <property type="entry name" value="Znf_CHCC"/>
</dbReference>
<feature type="domain" description="Zinc finger CHCC-type" evidence="1">
    <location>
        <begin position="28"/>
        <end position="62"/>
    </location>
</feature>
<accession>A0A1M6FTR7</accession>
<dbReference type="OrthoDB" id="7391570at2"/>